<dbReference type="GO" id="GO:0005886">
    <property type="term" value="C:plasma membrane"/>
    <property type="evidence" value="ECO:0007669"/>
    <property type="project" value="TreeGrafter"/>
</dbReference>
<dbReference type="Pfam" id="PF07714">
    <property type="entry name" value="PK_Tyr_Ser-Thr"/>
    <property type="match status" value="1"/>
</dbReference>
<dbReference type="PROSITE" id="PS00109">
    <property type="entry name" value="PROTEIN_KINASE_TYR"/>
    <property type="match status" value="1"/>
</dbReference>
<comment type="caution">
    <text evidence="7">The sequence shown here is derived from an EMBL/GenBank/DDBJ whole genome shotgun (WGS) entry which is preliminary data.</text>
</comment>
<evidence type="ECO:0000259" key="6">
    <source>
        <dbReference type="PROSITE" id="PS50268"/>
    </source>
</evidence>
<dbReference type="FunFam" id="1.10.510.10:FF:000462">
    <property type="entry name" value="Receptor tyrosine kinase"/>
    <property type="match status" value="1"/>
</dbReference>
<protein>
    <submittedName>
        <fullName evidence="7">Proto-oncogene tyrosine-protein kinase receptor Ret</fullName>
    </submittedName>
</protein>
<dbReference type="AlphaFoldDB" id="A0A8X7C5X5"/>
<name>A0A8X7C5X5_9ARAC</name>
<evidence type="ECO:0000256" key="1">
    <source>
        <dbReference type="ARBA" id="ARBA00004167"/>
    </source>
</evidence>
<proteinExistence type="predicted"/>
<accession>A0A8X7C5X5</accession>
<dbReference type="OrthoDB" id="6423461at2759"/>
<evidence type="ECO:0000259" key="5">
    <source>
        <dbReference type="PROSITE" id="PS50011"/>
    </source>
</evidence>
<dbReference type="GO" id="GO:0043235">
    <property type="term" value="C:receptor complex"/>
    <property type="evidence" value="ECO:0007669"/>
    <property type="project" value="TreeGrafter"/>
</dbReference>
<dbReference type="InterPro" id="IPR017441">
    <property type="entry name" value="Protein_kinase_ATP_BS"/>
</dbReference>
<dbReference type="GO" id="GO:0005509">
    <property type="term" value="F:calcium ion binding"/>
    <property type="evidence" value="ECO:0007669"/>
    <property type="project" value="UniProtKB-UniRule"/>
</dbReference>
<reference evidence="7" key="1">
    <citation type="submission" date="2020-08" db="EMBL/GenBank/DDBJ databases">
        <title>Multicomponent nature underlies the extraordinary mechanical properties of spider dragline silk.</title>
        <authorList>
            <person name="Kono N."/>
            <person name="Nakamura H."/>
            <person name="Mori M."/>
            <person name="Yoshida Y."/>
            <person name="Ohtoshi R."/>
            <person name="Malay A.D."/>
            <person name="Moran D.A.P."/>
            <person name="Tomita M."/>
            <person name="Numata K."/>
            <person name="Arakawa K."/>
        </authorList>
    </citation>
    <scope>NUCLEOTIDE SEQUENCE</scope>
</reference>
<dbReference type="PROSITE" id="PS50011">
    <property type="entry name" value="PROTEIN_KINASE_DOM"/>
    <property type="match status" value="1"/>
</dbReference>
<dbReference type="PROSITE" id="PS50268">
    <property type="entry name" value="CADHERIN_2"/>
    <property type="match status" value="1"/>
</dbReference>
<dbReference type="Gene3D" id="1.10.510.10">
    <property type="entry name" value="Transferase(Phosphotransferase) domain 1"/>
    <property type="match status" value="1"/>
</dbReference>
<dbReference type="CDD" id="cd00192">
    <property type="entry name" value="PTKc"/>
    <property type="match status" value="1"/>
</dbReference>
<dbReference type="PRINTS" id="PR00109">
    <property type="entry name" value="TYRKINASE"/>
</dbReference>
<dbReference type="CDD" id="cd11304">
    <property type="entry name" value="Cadherin_repeat"/>
    <property type="match status" value="1"/>
</dbReference>
<dbReference type="Gene3D" id="2.60.40.60">
    <property type="entry name" value="Cadherins"/>
    <property type="match status" value="1"/>
</dbReference>
<dbReference type="InterPro" id="IPR011009">
    <property type="entry name" value="Kinase-like_dom_sf"/>
</dbReference>
<organism evidence="7 8">
    <name type="scientific">Trichonephila inaurata madagascariensis</name>
    <dbReference type="NCBI Taxonomy" id="2747483"/>
    <lineage>
        <taxon>Eukaryota</taxon>
        <taxon>Metazoa</taxon>
        <taxon>Ecdysozoa</taxon>
        <taxon>Arthropoda</taxon>
        <taxon>Chelicerata</taxon>
        <taxon>Arachnida</taxon>
        <taxon>Araneae</taxon>
        <taxon>Araneomorphae</taxon>
        <taxon>Entelegynae</taxon>
        <taxon>Araneoidea</taxon>
        <taxon>Nephilidae</taxon>
        <taxon>Trichonephila</taxon>
        <taxon>Trichonephila inaurata</taxon>
    </lineage>
</organism>
<keyword evidence="7" id="KW-0808">Transferase</keyword>
<comment type="subcellular location">
    <subcellularLocation>
        <location evidence="1">Membrane</location>
        <topology evidence="1">Single-pass membrane protein</topology>
    </subcellularLocation>
</comment>
<dbReference type="Pfam" id="PF22540">
    <property type="entry name" value="RET_CRD"/>
    <property type="match status" value="1"/>
</dbReference>
<keyword evidence="7" id="KW-0675">Receptor</keyword>
<feature type="domain" description="Cadherin" evidence="6">
    <location>
        <begin position="161"/>
        <end position="264"/>
    </location>
</feature>
<feature type="binding site" evidence="4">
    <location>
        <position position="756"/>
    </location>
    <ligand>
        <name>ATP</name>
        <dbReference type="ChEBI" id="CHEBI:30616"/>
    </ligand>
</feature>
<feature type="domain" description="Protein kinase" evidence="5">
    <location>
        <begin position="722"/>
        <end position="987"/>
    </location>
</feature>
<dbReference type="GO" id="GO:0007156">
    <property type="term" value="P:homophilic cell adhesion via plasma membrane adhesion molecules"/>
    <property type="evidence" value="ECO:0007669"/>
    <property type="project" value="InterPro"/>
</dbReference>
<sequence length="1048" mass="116823">MTNGQSQRLDMKILISALFVLFICGRGNGVVFLQKTTPLLLPYDYPVGTTFYRLQPIDEHSGKSPEKALTFHLLKSSVFPNNTKSGRGLFIVDEHTGSVVLSPHRKHSISEFKGSTFVLDVVAVPTNHATEDAAHDSVMVTITEDNSSLPDCSPREELCFSSPEIIYQVPEILPKGSVLGNLRPIPYSKLCPQANVKYRLPSDDTFLETNGDGKLVMKNSFDFEEAAHHERNISCKVRSNGEVDTFYAQVKILVLDVDDNPPFIQNGTETYEVLEASQISPGKPLPVQFTILDRDSPSVNKIIIRKSDPLHLFNLRDTVIFHGIHGGHMLMNTVLVPKPQFQFPDSSYNVSVIFSDVSLVNSNESGQIVFNVVISNSSLDTTQPSLPPDEFQVVTNLFRHSAHHTRVVQPMEVKPHEGFFFRLIRDPNQRILSNKIFGVTPKTGIVYILDEVALSRSTNKLFRLELTWRNRNVTDRRCIILVRVLDSGEPRSECGVEPGHKFPSCARHGNPDDCTTSCGRGANGGYCQWRSQSFPTLTEEYATCSPNLLTCPDGICDELEELDPLLCPQDCAAVVHGQAIPGLHEKGIGKAAAPCVCNEPKVCVCHKFSPLPKPASRSQTKTYKETPNIKSRPLELSENWGGCGSQCITMIVVVSLIVSGLVITAGVLTYRRWIAHSKDDELPSITTPLNTSTFLVARGAVECPVHQSILQEAKMEFPRDQLKLEEVIGEGEFGKVMKGTAKNIANISGTTTVAVKMLKDGSCPSEKRDLISELNLLKEISHPNVIRLLGASTDDNGQLYIIMEYAEHGSLITYLRKLKVSNSDVNLLELIAFTLQVAKGMNYLASMKVVHRDLAARNVLVASGKVLKISDFGLSRDVYEGDTYLKTSKSRVPVKWMALESLENQLYTTKSDVWSFGILMWEIITVGGCPYPGIPTERLFQLLKEGYRMAKPDNCPLEVYEIMKMCWLEKPSERPHFKELVYKIEFILEDLSHQQASQEETVVFHGKRLRSRDDGSMLHQLTSFPKLSTQNMGPYENQCLLSSNEFSV</sequence>
<dbReference type="SUPFAM" id="SSF56112">
    <property type="entry name" value="Protein kinase-like (PK-like)"/>
    <property type="match status" value="1"/>
</dbReference>
<dbReference type="InterPro" id="IPR055162">
    <property type="entry name" value="RET_CRD"/>
</dbReference>
<dbReference type="InterPro" id="IPR020635">
    <property type="entry name" value="Tyr_kinase_cat_dom"/>
</dbReference>
<dbReference type="GO" id="GO:0007169">
    <property type="term" value="P:cell surface receptor protein tyrosine kinase signaling pathway"/>
    <property type="evidence" value="ECO:0007669"/>
    <property type="project" value="TreeGrafter"/>
</dbReference>
<comment type="catalytic activity">
    <reaction evidence="2">
        <text>L-tyrosyl-[protein] + ATP = O-phospho-L-tyrosyl-[protein] + ADP + H(+)</text>
        <dbReference type="Rhea" id="RHEA:10596"/>
        <dbReference type="Rhea" id="RHEA-COMP:10136"/>
        <dbReference type="Rhea" id="RHEA-COMP:20101"/>
        <dbReference type="ChEBI" id="CHEBI:15378"/>
        <dbReference type="ChEBI" id="CHEBI:30616"/>
        <dbReference type="ChEBI" id="CHEBI:46858"/>
        <dbReference type="ChEBI" id="CHEBI:61978"/>
        <dbReference type="ChEBI" id="CHEBI:456216"/>
        <dbReference type="EC" id="2.7.10.1"/>
    </reaction>
</comment>
<dbReference type="Proteomes" id="UP000886998">
    <property type="component" value="Unassembled WGS sequence"/>
</dbReference>
<evidence type="ECO:0000313" key="8">
    <source>
        <dbReference type="Proteomes" id="UP000886998"/>
    </source>
</evidence>
<keyword evidence="4" id="KW-0067">ATP-binding</keyword>
<dbReference type="Gene3D" id="3.30.200.20">
    <property type="entry name" value="Phosphorylase Kinase, domain 1"/>
    <property type="match status" value="1"/>
</dbReference>
<keyword evidence="7" id="KW-0418">Kinase</keyword>
<keyword evidence="8" id="KW-1185">Reference proteome</keyword>
<dbReference type="InterPro" id="IPR050122">
    <property type="entry name" value="RTK"/>
</dbReference>
<dbReference type="PANTHER" id="PTHR24416:SF617">
    <property type="entry name" value="RET ONCOGENE, ISOFORM A"/>
    <property type="match status" value="1"/>
</dbReference>
<dbReference type="SMART" id="SM00219">
    <property type="entry name" value="TyrKc"/>
    <property type="match status" value="1"/>
</dbReference>
<evidence type="ECO:0000256" key="3">
    <source>
        <dbReference type="PROSITE-ProRule" id="PRU00043"/>
    </source>
</evidence>
<dbReference type="PROSITE" id="PS00107">
    <property type="entry name" value="PROTEIN_KINASE_ATP"/>
    <property type="match status" value="1"/>
</dbReference>
<dbReference type="InterPro" id="IPR001245">
    <property type="entry name" value="Ser-Thr/Tyr_kinase_cat_dom"/>
</dbReference>
<evidence type="ECO:0000256" key="4">
    <source>
        <dbReference type="PROSITE-ProRule" id="PRU10141"/>
    </source>
</evidence>
<dbReference type="GO" id="GO:0005524">
    <property type="term" value="F:ATP binding"/>
    <property type="evidence" value="ECO:0007669"/>
    <property type="project" value="UniProtKB-UniRule"/>
</dbReference>
<dbReference type="GO" id="GO:0004714">
    <property type="term" value="F:transmembrane receptor protein tyrosine kinase activity"/>
    <property type="evidence" value="ECO:0007669"/>
    <property type="project" value="UniProtKB-EC"/>
</dbReference>
<keyword evidence="3" id="KW-0106">Calcium</keyword>
<dbReference type="InterPro" id="IPR008266">
    <property type="entry name" value="Tyr_kinase_AS"/>
</dbReference>
<dbReference type="InterPro" id="IPR002126">
    <property type="entry name" value="Cadherin-like_dom"/>
</dbReference>
<evidence type="ECO:0000256" key="2">
    <source>
        <dbReference type="ARBA" id="ARBA00051243"/>
    </source>
</evidence>
<dbReference type="EMBL" id="BMAV01011217">
    <property type="protein sequence ID" value="GFY56940.1"/>
    <property type="molecule type" value="Genomic_DNA"/>
</dbReference>
<evidence type="ECO:0000313" key="7">
    <source>
        <dbReference type="EMBL" id="GFY56940.1"/>
    </source>
</evidence>
<gene>
    <name evidence="7" type="primary">Ret</name>
    <name evidence="7" type="ORF">TNIN_253221</name>
</gene>
<dbReference type="PANTHER" id="PTHR24416">
    <property type="entry name" value="TYROSINE-PROTEIN KINASE RECEPTOR"/>
    <property type="match status" value="1"/>
</dbReference>
<keyword evidence="4" id="KW-0547">Nucleotide-binding</keyword>
<dbReference type="InterPro" id="IPR000719">
    <property type="entry name" value="Prot_kinase_dom"/>
</dbReference>